<dbReference type="EMBL" id="JBHFFA010000006">
    <property type="protein sequence ID" value="KAL2623224.1"/>
    <property type="molecule type" value="Genomic_DNA"/>
</dbReference>
<gene>
    <name evidence="1" type="ORF">R1flu_003429</name>
</gene>
<evidence type="ECO:0000313" key="1">
    <source>
        <dbReference type="EMBL" id="KAL2623224.1"/>
    </source>
</evidence>
<proteinExistence type="predicted"/>
<name>A0ABD1YCQ1_9MARC</name>
<keyword evidence="2" id="KW-1185">Reference proteome</keyword>
<dbReference type="AlphaFoldDB" id="A0ABD1YCQ1"/>
<evidence type="ECO:0000313" key="2">
    <source>
        <dbReference type="Proteomes" id="UP001605036"/>
    </source>
</evidence>
<dbReference type="Proteomes" id="UP001605036">
    <property type="component" value="Unassembled WGS sequence"/>
</dbReference>
<protein>
    <submittedName>
        <fullName evidence="1">Uncharacterized protein</fullName>
    </submittedName>
</protein>
<sequence>MLLYRGYRSDGSDRSTVTLARTEGSKWTLVRESVGALKKSFLLARGVQGNLVQLVQIVVRHSLKDHGIFFGLCKVAPHSSSGPTLPGPCKTSPVHCGCAVNANTSPQPVEETAFLGSGVPPACVE</sequence>
<accession>A0ABD1YCQ1</accession>
<reference evidence="1 2" key="1">
    <citation type="submission" date="2024-09" db="EMBL/GenBank/DDBJ databases">
        <title>Chromosome-scale assembly of Riccia fluitans.</title>
        <authorList>
            <person name="Paukszto L."/>
            <person name="Sawicki J."/>
            <person name="Karawczyk K."/>
            <person name="Piernik-Szablinska J."/>
            <person name="Szczecinska M."/>
            <person name="Mazdziarz M."/>
        </authorList>
    </citation>
    <scope>NUCLEOTIDE SEQUENCE [LARGE SCALE GENOMIC DNA]</scope>
    <source>
        <strain evidence="1">Rf_01</strain>
        <tissue evidence="1">Aerial parts of the thallus</tissue>
    </source>
</reference>
<organism evidence="1 2">
    <name type="scientific">Riccia fluitans</name>
    <dbReference type="NCBI Taxonomy" id="41844"/>
    <lineage>
        <taxon>Eukaryota</taxon>
        <taxon>Viridiplantae</taxon>
        <taxon>Streptophyta</taxon>
        <taxon>Embryophyta</taxon>
        <taxon>Marchantiophyta</taxon>
        <taxon>Marchantiopsida</taxon>
        <taxon>Marchantiidae</taxon>
        <taxon>Marchantiales</taxon>
        <taxon>Ricciaceae</taxon>
        <taxon>Riccia</taxon>
    </lineage>
</organism>
<comment type="caution">
    <text evidence="1">The sequence shown here is derived from an EMBL/GenBank/DDBJ whole genome shotgun (WGS) entry which is preliminary data.</text>
</comment>